<evidence type="ECO:0000313" key="2">
    <source>
        <dbReference type="Proteomes" id="UP000217838"/>
    </source>
</evidence>
<dbReference type="AlphaFoldDB" id="A0A2A4YGK7"/>
<evidence type="ECO:0000313" key="1">
    <source>
        <dbReference type="EMBL" id="PCI93465.1"/>
    </source>
</evidence>
<organism evidence="1 2">
    <name type="scientific">Aerophobetes bacterium</name>
    <dbReference type="NCBI Taxonomy" id="2030807"/>
    <lineage>
        <taxon>Bacteria</taxon>
        <taxon>Candidatus Aerophobota</taxon>
    </lineage>
</organism>
<reference evidence="2" key="1">
    <citation type="submission" date="2017-08" db="EMBL/GenBank/DDBJ databases">
        <title>A dynamic microbial community with high functional redundancy inhabits the cold, oxic subseafloor aquifer.</title>
        <authorList>
            <person name="Tully B.J."/>
            <person name="Wheat C.G."/>
            <person name="Glazer B.T."/>
            <person name="Huber J.A."/>
        </authorList>
    </citation>
    <scope>NUCLEOTIDE SEQUENCE [LARGE SCALE GENOMIC DNA]</scope>
</reference>
<sequence>MERILFPLEYSKMLSQFLKEKIPAAKDPLGEEHLVCKSPTVSIPTEDKDEFIRLFAEFFSQSDHDENTAPTAFSRLPLAKRINTLSIQYLSQERRSGNIKPRIEDRGIEGNVFQLALALNNGDERTRFNTFLHEKAPELCKKYAVIQAGSTTLEIGIKGIDKASPMRYLATKHYRNELYCLQSWHRTAATRDIRIHDRSRF</sequence>
<name>A0A2A4YGK7_UNCAE</name>
<gene>
    <name evidence="1" type="ORF">COB11_05320</name>
</gene>
<proteinExistence type="predicted"/>
<dbReference type="EMBL" id="NVUU01000061">
    <property type="protein sequence ID" value="PCI93465.1"/>
    <property type="molecule type" value="Genomic_DNA"/>
</dbReference>
<protein>
    <submittedName>
        <fullName evidence="1">Uncharacterized protein</fullName>
    </submittedName>
</protein>
<comment type="caution">
    <text evidence="1">The sequence shown here is derived from an EMBL/GenBank/DDBJ whole genome shotgun (WGS) entry which is preliminary data.</text>
</comment>
<dbReference type="Proteomes" id="UP000217838">
    <property type="component" value="Unassembled WGS sequence"/>
</dbReference>
<accession>A0A2A4YGK7</accession>